<organism evidence="2 3">
    <name type="scientific">Candidatus Zambryskibacteria bacterium RIFCSPLOWO2_12_FULL_39_23</name>
    <dbReference type="NCBI Taxonomy" id="1802776"/>
    <lineage>
        <taxon>Bacteria</taxon>
        <taxon>Candidatus Zambryskiibacteriota</taxon>
    </lineage>
</organism>
<proteinExistence type="predicted"/>
<keyword evidence="1" id="KW-1133">Transmembrane helix</keyword>
<dbReference type="EMBL" id="MHWT01000014">
    <property type="protein sequence ID" value="OHB12569.1"/>
    <property type="molecule type" value="Genomic_DNA"/>
</dbReference>
<dbReference type="AlphaFoldDB" id="A0A1G2UT52"/>
<comment type="caution">
    <text evidence="2">The sequence shown here is derived from an EMBL/GenBank/DDBJ whole genome shotgun (WGS) entry which is preliminary data.</text>
</comment>
<sequence length="88" mass="9977">MPTDAPYSLFDGSLFSLPTISLSFFINPTALFVILLLFFIFYLILSIILMYHWSAYGMRSPGILVGETLFISVSLVLFMISSLAIFYF</sequence>
<accession>A0A1G2UT52</accession>
<name>A0A1G2UT52_9BACT</name>
<gene>
    <name evidence="2" type="ORF">A3G99_01990</name>
</gene>
<dbReference type="Proteomes" id="UP000176558">
    <property type="component" value="Unassembled WGS sequence"/>
</dbReference>
<feature type="transmembrane region" description="Helical" evidence="1">
    <location>
        <begin position="20"/>
        <end position="51"/>
    </location>
</feature>
<reference evidence="2 3" key="1">
    <citation type="journal article" date="2016" name="Nat. Commun.">
        <title>Thousands of microbial genomes shed light on interconnected biogeochemical processes in an aquifer system.</title>
        <authorList>
            <person name="Anantharaman K."/>
            <person name="Brown C.T."/>
            <person name="Hug L.A."/>
            <person name="Sharon I."/>
            <person name="Castelle C.J."/>
            <person name="Probst A.J."/>
            <person name="Thomas B.C."/>
            <person name="Singh A."/>
            <person name="Wilkins M.J."/>
            <person name="Karaoz U."/>
            <person name="Brodie E.L."/>
            <person name="Williams K.H."/>
            <person name="Hubbard S.S."/>
            <person name="Banfield J.F."/>
        </authorList>
    </citation>
    <scope>NUCLEOTIDE SEQUENCE [LARGE SCALE GENOMIC DNA]</scope>
</reference>
<keyword evidence="1" id="KW-0472">Membrane</keyword>
<keyword evidence="1" id="KW-0812">Transmembrane</keyword>
<evidence type="ECO:0000313" key="3">
    <source>
        <dbReference type="Proteomes" id="UP000176558"/>
    </source>
</evidence>
<feature type="transmembrane region" description="Helical" evidence="1">
    <location>
        <begin position="63"/>
        <end position="87"/>
    </location>
</feature>
<protein>
    <submittedName>
        <fullName evidence="2">Uncharacterized protein</fullName>
    </submittedName>
</protein>
<evidence type="ECO:0000256" key="1">
    <source>
        <dbReference type="SAM" id="Phobius"/>
    </source>
</evidence>
<evidence type="ECO:0000313" key="2">
    <source>
        <dbReference type="EMBL" id="OHB12569.1"/>
    </source>
</evidence>